<comment type="caution">
    <text evidence="2">The sequence shown here is derived from an EMBL/GenBank/DDBJ whole genome shotgun (WGS) entry which is preliminary data.</text>
</comment>
<evidence type="ECO:0000313" key="3">
    <source>
        <dbReference type="Proteomes" id="UP000621560"/>
    </source>
</evidence>
<keyword evidence="1" id="KW-1133">Transmembrane helix</keyword>
<dbReference type="RefSeq" id="WP_190920812.1">
    <property type="nucleotide sequence ID" value="NZ_JACXIZ010000044.1"/>
</dbReference>
<protein>
    <submittedName>
        <fullName evidence="2">HD family phosphohydrolase</fullName>
    </submittedName>
</protein>
<keyword evidence="1" id="KW-0812">Transmembrane</keyword>
<evidence type="ECO:0000313" key="2">
    <source>
        <dbReference type="EMBL" id="MBD2847706.1"/>
    </source>
</evidence>
<keyword evidence="1" id="KW-0472">Membrane</keyword>
<organism evidence="2 3">
    <name type="scientific">Paenibacillus sabuli</name>
    <dbReference type="NCBI Taxonomy" id="2772509"/>
    <lineage>
        <taxon>Bacteria</taxon>
        <taxon>Bacillati</taxon>
        <taxon>Bacillota</taxon>
        <taxon>Bacilli</taxon>
        <taxon>Bacillales</taxon>
        <taxon>Paenibacillaceae</taxon>
        <taxon>Paenibacillus</taxon>
    </lineage>
</organism>
<name>A0A927BVP5_9BACL</name>
<proteinExistence type="predicted"/>
<gene>
    <name evidence="2" type="ORF">IDH44_21145</name>
</gene>
<evidence type="ECO:0000256" key="1">
    <source>
        <dbReference type="SAM" id="Phobius"/>
    </source>
</evidence>
<reference evidence="2" key="1">
    <citation type="submission" date="2020-09" db="EMBL/GenBank/DDBJ databases">
        <title>A novel bacterium of genus Paenibacillus, isolated from South China Sea.</title>
        <authorList>
            <person name="Huang H."/>
            <person name="Mo K."/>
            <person name="Hu Y."/>
        </authorList>
    </citation>
    <scope>NUCLEOTIDE SEQUENCE</scope>
    <source>
        <strain evidence="2">IB182496</strain>
    </source>
</reference>
<accession>A0A927BVP5</accession>
<dbReference type="AlphaFoldDB" id="A0A927BVP5"/>
<sequence length="95" mass="10696">MEFVWTSALLVLLVVWGLPIIGLVLLLWLGWRYFDRRYKSGQPGEAGSDRPASGYERTGEVFIDPKDGLRYRVYYHPGNGNTCGSPSCEVRLICG</sequence>
<keyword evidence="3" id="KW-1185">Reference proteome</keyword>
<feature type="transmembrane region" description="Helical" evidence="1">
    <location>
        <begin position="6"/>
        <end position="29"/>
    </location>
</feature>
<dbReference type="EMBL" id="JACXIZ010000044">
    <property type="protein sequence ID" value="MBD2847706.1"/>
    <property type="molecule type" value="Genomic_DNA"/>
</dbReference>
<dbReference type="Proteomes" id="UP000621560">
    <property type="component" value="Unassembled WGS sequence"/>
</dbReference>